<dbReference type="PRINTS" id="PR00385">
    <property type="entry name" value="P450"/>
</dbReference>
<dbReference type="PANTHER" id="PTHR24303:SF31">
    <property type="entry name" value="CYTOCHROME P450 307A1-RELATED"/>
    <property type="match status" value="1"/>
</dbReference>
<dbReference type="GeneID" id="113500882"/>
<dbReference type="InterPro" id="IPR036396">
    <property type="entry name" value="Cyt_P450_sf"/>
</dbReference>
<dbReference type="GO" id="GO:0004497">
    <property type="term" value="F:monooxygenase activity"/>
    <property type="evidence" value="ECO:0007669"/>
    <property type="project" value="UniProtKB-KW"/>
</dbReference>
<dbReference type="InterPro" id="IPR002401">
    <property type="entry name" value="Cyt_P450_E_grp-I"/>
</dbReference>
<evidence type="ECO:0000256" key="6">
    <source>
        <dbReference type="ARBA" id="ARBA00023033"/>
    </source>
</evidence>
<feature type="binding site" description="axial binding residue" evidence="7">
    <location>
        <position position="97"/>
    </location>
    <ligand>
        <name>heme</name>
        <dbReference type="ChEBI" id="CHEBI:30413"/>
    </ligand>
    <ligandPart>
        <name>Fe</name>
        <dbReference type="ChEBI" id="CHEBI:18248"/>
    </ligandPart>
</feature>
<dbReference type="PRINTS" id="PR00463">
    <property type="entry name" value="EP450I"/>
</dbReference>
<dbReference type="Proteomes" id="UP000322000">
    <property type="component" value="Chromosome 14"/>
</dbReference>
<evidence type="ECO:0000256" key="5">
    <source>
        <dbReference type="ARBA" id="ARBA00023004"/>
    </source>
</evidence>
<dbReference type="SUPFAM" id="SSF48264">
    <property type="entry name" value="Cytochrome P450"/>
    <property type="match status" value="1"/>
</dbReference>
<keyword evidence="9" id="KW-1185">Reference proteome</keyword>
<evidence type="ECO:0000256" key="8">
    <source>
        <dbReference type="RuleBase" id="RU000461"/>
    </source>
</evidence>
<evidence type="ECO:0000313" key="9">
    <source>
        <dbReference type="Proteomes" id="UP000322000"/>
    </source>
</evidence>
<sequence length="153" mass="17302">MFYINSMPYLEACIREQMRVDTVVPLGVPHRAMTDTKIGSYDVPEGTMISVNLTMLSMDKEIWGDPENFRPERYIKNGVLDVASDKNLPFGAGRRLCAGETYARQSMFQVFAAFMQAFSVSTADGKPLKKPSRRIQGIITTIPEFWVKLTPRT</sequence>
<comment type="cofactor">
    <cofactor evidence="1 7">
        <name>heme</name>
        <dbReference type="ChEBI" id="CHEBI:30413"/>
    </cofactor>
</comment>
<evidence type="ECO:0000256" key="2">
    <source>
        <dbReference type="ARBA" id="ARBA00010617"/>
    </source>
</evidence>
<dbReference type="Pfam" id="PF00067">
    <property type="entry name" value="p450"/>
    <property type="match status" value="1"/>
</dbReference>
<dbReference type="OrthoDB" id="1103324at2759"/>
<evidence type="ECO:0000256" key="7">
    <source>
        <dbReference type="PIRSR" id="PIRSR602401-1"/>
    </source>
</evidence>
<dbReference type="InterPro" id="IPR017972">
    <property type="entry name" value="Cyt_P450_CS"/>
</dbReference>
<evidence type="ECO:0000256" key="1">
    <source>
        <dbReference type="ARBA" id="ARBA00001971"/>
    </source>
</evidence>
<keyword evidence="7 8" id="KW-0349">Heme</keyword>
<organism evidence="9 10">
    <name type="scientific">Trichoplusia ni</name>
    <name type="common">Cabbage looper</name>
    <dbReference type="NCBI Taxonomy" id="7111"/>
    <lineage>
        <taxon>Eukaryota</taxon>
        <taxon>Metazoa</taxon>
        <taxon>Ecdysozoa</taxon>
        <taxon>Arthropoda</taxon>
        <taxon>Hexapoda</taxon>
        <taxon>Insecta</taxon>
        <taxon>Pterygota</taxon>
        <taxon>Neoptera</taxon>
        <taxon>Endopterygota</taxon>
        <taxon>Lepidoptera</taxon>
        <taxon>Glossata</taxon>
        <taxon>Ditrysia</taxon>
        <taxon>Noctuoidea</taxon>
        <taxon>Noctuidae</taxon>
        <taxon>Plusiinae</taxon>
        <taxon>Trichoplusia</taxon>
    </lineage>
</organism>
<gene>
    <name evidence="10" type="primary">LOC113500882</name>
</gene>
<keyword evidence="4 8" id="KW-0560">Oxidoreductase</keyword>
<proteinExistence type="inferred from homology"/>
<protein>
    <submittedName>
        <fullName evidence="10">Probable cytochrome P450 304a1</fullName>
    </submittedName>
</protein>
<dbReference type="GO" id="GO:0005506">
    <property type="term" value="F:iron ion binding"/>
    <property type="evidence" value="ECO:0007669"/>
    <property type="project" value="InterPro"/>
</dbReference>
<dbReference type="Gene3D" id="1.10.630.10">
    <property type="entry name" value="Cytochrome P450"/>
    <property type="match status" value="1"/>
</dbReference>
<dbReference type="PROSITE" id="PS00086">
    <property type="entry name" value="CYTOCHROME_P450"/>
    <property type="match status" value="1"/>
</dbReference>
<dbReference type="KEGG" id="tnl:113500882"/>
<dbReference type="GO" id="GO:0016705">
    <property type="term" value="F:oxidoreductase activity, acting on paired donors, with incorporation or reduction of molecular oxygen"/>
    <property type="evidence" value="ECO:0007669"/>
    <property type="project" value="InterPro"/>
</dbReference>
<keyword evidence="6 8" id="KW-0503">Monooxygenase</keyword>
<reference evidence="10" key="1">
    <citation type="submission" date="2025-08" db="UniProtKB">
        <authorList>
            <consortium name="RefSeq"/>
        </authorList>
    </citation>
    <scope>IDENTIFICATION</scope>
</reference>
<accession>A0A7E5WAZ2</accession>
<evidence type="ECO:0000256" key="3">
    <source>
        <dbReference type="ARBA" id="ARBA00022723"/>
    </source>
</evidence>
<keyword evidence="3 7" id="KW-0479">Metal-binding</keyword>
<evidence type="ECO:0000256" key="4">
    <source>
        <dbReference type="ARBA" id="ARBA00023002"/>
    </source>
</evidence>
<dbReference type="RefSeq" id="XP_026737602.1">
    <property type="nucleotide sequence ID" value="XM_026881801.1"/>
</dbReference>
<dbReference type="PANTHER" id="PTHR24303">
    <property type="entry name" value="HEME-BINDING MONOOXYGENASE FAMILY"/>
    <property type="match status" value="1"/>
</dbReference>
<dbReference type="InterPro" id="IPR001128">
    <property type="entry name" value="Cyt_P450"/>
</dbReference>
<dbReference type="GO" id="GO:0020037">
    <property type="term" value="F:heme binding"/>
    <property type="evidence" value="ECO:0007669"/>
    <property type="project" value="InterPro"/>
</dbReference>
<dbReference type="AlphaFoldDB" id="A0A7E5WAZ2"/>
<comment type="similarity">
    <text evidence="2 8">Belongs to the cytochrome P450 family.</text>
</comment>
<name>A0A7E5WAZ2_TRINI</name>
<evidence type="ECO:0000313" key="10">
    <source>
        <dbReference type="RefSeq" id="XP_026737602.1"/>
    </source>
</evidence>
<dbReference type="InParanoid" id="A0A7E5WAZ2"/>
<keyword evidence="5 7" id="KW-0408">Iron</keyword>